<dbReference type="Proteomes" id="UP001597231">
    <property type="component" value="Unassembled WGS sequence"/>
</dbReference>
<name>A0ABW3U0Q1_9BACL</name>
<dbReference type="RefSeq" id="WP_381482158.1">
    <property type="nucleotide sequence ID" value="NZ_JBHTLT010000127.1"/>
</dbReference>
<reference evidence="2" key="1">
    <citation type="journal article" date="2019" name="Int. J. Syst. Evol. Microbiol.">
        <title>The Global Catalogue of Microorganisms (GCM) 10K type strain sequencing project: providing services to taxonomists for standard genome sequencing and annotation.</title>
        <authorList>
            <consortium name="The Broad Institute Genomics Platform"/>
            <consortium name="The Broad Institute Genome Sequencing Center for Infectious Disease"/>
            <person name="Wu L."/>
            <person name="Ma J."/>
        </authorList>
    </citation>
    <scope>NUCLEOTIDE SEQUENCE [LARGE SCALE GENOMIC DNA]</scope>
    <source>
        <strain evidence="2">CCUG 53915</strain>
    </source>
</reference>
<keyword evidence="2" id="KW-1185">Reference proteome</keyword>
<protein>
    <submittedName>
        <fullName evidence="1">Uncharacterized protein</fullName>
    </submittedName>
</protein>
<proteinExistence type="predicted"/>
<organism evidence="1 2">
    <name type="scientific">Sporosarcina contaminans</name>
    <dbReference type="NCBI Taxonomy" id="633403"/>
    <lineage>
        <taxon>Bacteria</taxon>
        <taxon>Bacillati</taxon>
        <taxon>Bacillota</taxon>
        <taxon>Bacilli</taxon>
        <taxon>Bacillales</taxon>
        <taxon>Caryophanaceae</taxon>
        <taxon>Sporosarcina</taxon>
    </lineage>
</organism>
<comment type="caution">
    <text evidence="1">The sequence shown here is derived from an EMBL/GenBank/DDBJ whole genome shotgun (WGS) entry which is preliminary data.</text>
</comment>
<dbReference type="EMBL" id="JBHTLT010000127">
    <property type="protein sequence ID" value="MFD1206611.1"/>
    <property type="molecule type" value="Genomic_DNA"/>
</dbReference>
<evidence type="ECO:0000313" key="2">
    <source>
        <dbReference type="Proteomes" id="UP001597231"/>
    </source>
</evidence>
<sequence length="44" mass="5082">MWWLVFAAAVVTFLLSSIGLTDSKVSKLEKRVEELERNQEDQVD</sequence>
<gene>
    <name evidence="1" type="ORF">ACFQ38_16060</name>
</gene>
<evidence type="ECO:0000313" key="1">
    <source>
        <dbReference type="EMBL" id="MFD1206611.1"/>
    </source>
</evidence>
<accession>A0ABW3U0Q1</accession>